<proteinExistence type="predicted"/>
<gene>
    <name evidence="1" type="ORF">H3H32_22350</name>
</gene>
<protein>
    <submittedName>
        <fullName evidence="1">Cupin</fullName>
    </submittedName>
</protein>
<dbReference type="EMBL" id="CP059732">
    <property type="protein sequence ID" value="QMW00721.1"/>
    <property type="molecule type" value="Genomic_DNA"/>
</dbReference>
<dbReference type="PANTHER" id="PTHR36448">
    <property type="entry name" value="BLR7373 PROTEIN"/>
    <property type="match status" value="1"/>
</dbReference>
<dbReference type="KEGG" id="sfol:H3H32_22350"/>
<reference evidence="1 2" key="1">
    <citation type="submission" date="2020-07" db="EMBL/GenBank/DDBJ databases">
        <title>Spirosoma foliorum sp. nov., isolated from the leaves on the Nejang mountain Korea, Republic of.</title>
        <authorList>
            <person name="Ho H."/>
            <person name="Lee Y.-J."/>
            <person name="Nurcahyanto D.-A."/>
            <person name="Kim S.-G."/>
        </authorList>
    </citation>
    <scope>NUCLEOTIDE SEQUENCE [LARGE SCALE GENOMIC DNA]</scope>
    <source>
        <strain evidence="1 2">PL0136</strain>
    </source>
</reference>
<keyword evidence="2" id="KW-1185">Reference proteome</keyword>
<dbReference type="InterPro" id="IPR014710">
    <property type="entry name" value="RmlC-like_jellyroll"/>
</dbReference>
<dbReference type="RefSeq" id="WP_182457835.1">
    <property type="nucleotide sequence ID" value="NZ_CP059732.1"/>
</dbReference>
<evidence type="ECO:0000313" key="2">
    <source>
        <dbReference type="Proteomes" id="UP000515369"/>
    </source>
</evidence>
<dbReference type="InterPro" id="IPR047121">
    <property type="entry name" value="YjiB-like"/>
</dbReference>
<evidence type="ECO:0000313" key="1">
    <source>
        <dbReference type="EMBL" id="QMW00721.1"/>
    </source>
</evidence>
<dbReference type="PIRSF" id="PIRSF019307">
    <property type="entry name" value="UCP019307"/>
    <property type="match status" value="1"/>
</dbReference>
<accession>A0A7G5GPC9</accession>
<dbReference type="Gene3D" id="2.60.120.10">
    <property type="entry name" value="Jelly Rolls"/>
    <property type="match status" value="1"/>
</dbReference>
<sequence length="167" mass="18431">MHIETYSFSDDGVIPNNRLPVILYRQVEEGNNLSAWLENRFKANNWTNNWRDIILPYDHFHSTTHEVLGVGYGSVSLQLGGKRNGLALTVSTGDVLIIPAGVGHRALTEGTNYEIVGGYPGGLAWDLMKGNLEERTLAFARIPQLALPETDPVFGTKGALLQKWNAV</sequence>
<dbReference type="InterPro" id="IPR011051">
    <property type="entry name" value="RmlC_Cupin_sf"/>
</dbReference>
<name>A0A7G5GPC9_9BACT</name>
<dbReference type="PANTHER" id="PTHR36448:SF2">
    <property type="entry name" value="CUPIN TYPE-1 DOMAIN-CONTAINING PROTEIN"/>
    <property type="match status" value="1"/>
</dbReference>
<dbReference type="InterPro" id="IPR014500">
    <property type="entry name" value="UCP019307_cupin"/>
</dbReference>
<dbReference type="SUPFAM" id="SSF51182">
    <property type="entry name" value="RmlC-like cupins"/>
    <property type="match status" value="1"/>
</dbReference>
<dbReference type="CDD" id="cd02219">
    <property type="entry name" value="cupin_YjlB-like"/>
    <property type="match status" value="1"/>
</dbReference>
<dbReference type="Proteomes" id="UP000515369">
    <property type="component" value="Chromosome"/>
</dbReference>
<dbReference type="AlphaFoldDB" id="A0A7G5GPC9"/>
<organism evidence="1 2">
    <name type="scientific">Spirosoma foliorum</name>
    <dbReference type="NCBI Taxonomy" id="2710596"/>
    <lineage>
        <taxon>Bacteria</taxon>
        <taxon>Pseudomonadati</taxon>
        <taxon>Bacteroidota</taxon>
        <taxon>Cytophagia</taxon>
        <taxon>Cytophagales</taxon>
        <taxon>Cytophagaceae</taxon>
        <taxon>Spirosoma</taxon>
    </lineage>
</organism>